<dbReference type="Proteomes" id="UP000249799">
    <property type="component" value="Chromosome"/>
</dbReference>
<reference evidence="1 2" key="1">
    <citation type="submission" date="2018-06" db="EMBL/GenBank/DDBJ databases">
        <title>Lujinxingia sediminis gen. nov. sp. nov., a new facultative anaerobic member of the class Deltaproteobacteria, and proposal of Lujinxingaceae fam. nov.</title>
        <authorList>
            <person name="Guo L.-Y."/>
            <person name="Li C.-M."/>
            <person name="Wang S."/>
            <person name="Du Z.-J."/>
        </authorList>
    </citation>
    <scope>NUCLEOTIDE SEQUENCE [LARGE SCALE GENOMIC DNA]</scope>
    <source>
        <strain evidence="1 2">FA350</strain>
    </source>
</reference>
<protein>
    <submittedName>
        <fullName evidence="1">Uncharacterized protein</fullName>
    </submittedName>
</protein>
<dbReference type="AlphaFoldDB" id="A0A2Z4FK02"/>
<dbReference type="EMBL" id="CP030032">
    <property type="protein sequence ID" value="AWV89004.1"/>
    <property type="molecule type" value="Genomic_DNA"/>
</dbReference>
<evidence type="ECO:0000313" key="2">
    <source>
        <dbReference type="Proteomes" id="UP000249799"/>
    </source>
</evidence>
<accession>A0A2Z4FK02</accession>
<name>A0A2Z4FK02_9DELT</name>
<organism evidence="1 2">
    <name type="scientific">Bradymonas sediminis</name>
    <dbReference type="NCBI Taxonomy" id="1548548"/>
    <lineage>
        <taxon>Bacteria</taxon>
        <taxon>Deltaproteobacteria</taxon>
        <taxon>Bradymonadales</taxon>
        <taxon>Bradymonadaceae</taxon>
        <taxon>Bradymonas</taxon>
    </lineage>
</organism>
<keyword evidence="2" id="KW-1185">Reference proteome</keyword>
<gene>
    <name evidence="1" type="ORF">DN745_06480</name>
</gene>
<dbReference type="KEGG" id="bsed:DN745_06480"/>
<evidence type="ECO:0000313" key="1">
    <source>
        <dbReference type="EMBL" id="AWV89004.1"/>
    </source>
</evidence>
<proteinExistence type="predicted"/>
<sequence length="251" mass="28068">METQEMNTTSTAQMKNLPDLGKEGYRFVAGEPVIQPFIEVFEPHYFSSPIQMFAKALINTPIEFGTVSGLIANEPEHHEMKHLNHPAGQTSAGFEIPLVMHPHYGAMVCDAIWASGGEELHESLEATIHNAREQRNLLSDILSDSHHLRDQEVSMGIFIMLMRAEAEQVPKDMDLDGVWLCGASNFSMIVPKICDAMAAHEHKRPRNRSNPHDLEFCNYGPRFIASIRSLTRGGAATYTSGLEVLLHFDEI</sequence>